<keyword evidence="4" id="KW-1185">Reference proteome</keyword>
<gene>
    <name evidence="3" type="ORF">GCM10007940_10050</name>
</gene>
<evidence type="ECO:0000259" key="2">
    <source>
        <dbReference type="PROSITE" id="PS50825"/>
    </source>
</evidence>
<dbReference type="Proteomes" id="UP001156666">
    <property type="component" value="Unassembled WGS sequence"/>
</dbReference>
<proteinExistence type="predicted"/>
<evidence type="ECO:0000256" key="1">
    <source>
        <dbReference type="ARBA" id="ARBA00022737"/>
    </source>
</evidence>
<dbReference type="InterPro" id="IPR036941">
    <property type="entry name" value="Rcpt_L-dom_sf"/>
</dbReference>
<dbReference type="PROSITE" id="PS50825">
    <property type="entry name" value="HYR"/>
    <property type="match status" value="1"/>
</dbReference>
<name>A0AA37SM50_9BACT</name>
<dbReference type="EMBL" id="BSOH01000005">
    <property type="protein sequence ID" value="GLR16390.1"/>
    <property type="molecule type" value="Genomic_DNA"/>
</dbReference>
<evidence type="ECO:0000313" key="3">
    <source>
        <dbReference type="EMBL" id="GLR16390.1"/>
    </source>
</evidence>
<accession>A0AA37SM50</accession>
<dbReference type="Gene3D" id="3.80.20.20">
    <property type="entry name" value="Receptor L-domain"/>
    <property type="match status" value="1"/>
</dbReference>
<evidence type="ECO:0000313" key="4">
    <source>
        <dbReference type="Proteomes" id="UP001156666"/>
    </source>
</evidence>
<dbReference type="RefSeq" id="WP_235293196.1">
    <property type="nucleotide sequence ID" value="NZ_BSOH01000005.1"/>
</dbReference>
<reference evidence="3" key="2">
    <citation type="submission" date="2023-01" db="EMBL/GenBank/DDBJ databases">
        <title>Draft genome sequence of Portibacter lacus strain NBRC 108769.</title>
        <authorList>
            <person name="Sun Q."/>
            <person name="Mori K."/>
        </authorList>
    </citation>
    <scope>NUCLEOTIDE SEQUENCE</scope>
    <source>
        <strain evidence="3">NBRC 108769</strain>
    </source>
</reference>
<dbReference type="NCBIfam" id="TIGR04183">
    <property type="entry name" value="Por_Secre_tail"/>
    <property type="match status" value="1"/>
</dbReference>
<dbReference type="SUPFAM" id="SSF52058">
    <property type="entry name" value="L domain-like"/>
    <property type="match status" value="1"/>
</dbReference>
<reference evidence="3" key="1">
    <citation type="journal article" date="2014" name="Int. J. Syst. Evol. Microbiol.">
        <title>Complete genome sequence of Corynebacterium casei LMG S-19264T (=DSM 44701T), isolated from a smear-ripened cheese.</title>
        <authorList>
            <consortium name="US DOE Joint Genome Institute (JGI-PGF)"/>
            <person name="Walter F."/>
            <person name="Albersmeier A."/>
            <person name="Kalinowski J."/>
            <person name="Ruckert C."/>
        </authorList>
    </citation>
    <scope>NUCLEOTIDE SEQUENCE</scope>
    <source>
        <strain evidence="3">NBRC 108769</strain>
    </source>
</reference>
<protein>
    <recommendedName>
        <fullName evidence="2">HYR domain-containing protein</fullName>
    </recommendedName>
</protein>
<dbReference type="AlphaFoldDB" id="A0AA37SM50"/>
<dbReference type="Pfam" id="PF18962">
    <property type="entry name" value="Por_Secre_tail"/>
    <property type="match status" value="1"/>
</dbReference>
<keyword evidence="1" id="KW-0677">Repeat</keyword>
<comment type="caution">
    <text evidence="3">The sequence shown here is derived from an EMBL/GenBank/DDBJ whole genome shotgun (WGS) entry which is preliminary data.</text>
</comment>
<sequence length="834" mass="93279">MKTLPIINFIFLIFLNHGIAQCDALLLQSQTDIETLGCERVMGDLYIVDDNDGVDPITSLLPLRNAGLNFIAGDLVIMNCHQLKHLDGLDLIDSIGTQFIISDNDSLKVFNSDTLNSPFQFSHIDSILIVENNRELLEINGLNNLTTLNISLFFNNLDSLDSIGSFDLLKRIERLTLQRNQNFNSAIEFPLLLSITDSLIITENPILNNCSWIKEVLKSVKNRKFRIEENGMDCETQINGDTDKPVYSNCSEDQNIENIPGECIGSFEYTDPIVTDNTSISSYMLSIFSSKGELLTEREAIAGMSNSQDSMTLGENKIIYEAKDEEGNVGICQFIVTLVDVEPPQLAQEIQDTTIFTSPQNCKGSFSIEFPAVIENCQIIDSRIVVINLATQHTIYNENGSEGMTYNIDLDPGNYKVSLMVTDESMQSDTSNADINVIVESDVQLGECPTDITVESNISCMNNFTYTTPELINGCDNLKVLREIIDANDSIIINDFVQPGQDYTSNFSPGINQLVFTYINGDSLTKCTTTITAQKHQLEAISLSMEELDCNTFTGKINADVDTLTGTYFWNGPNNFTSDELSSEVSFPGLYTFTFTQENDCVSEYFIDVSSKGNNVNFDLLLGEINCEEGERKLILDRNLENFTYQWNGPDSFTSNLESPYIQSAGWYHLNAYGNFNCIGNDSIFIPNDIHYSYDLLIDGNSAEVILEGGTPPFTYRWDGKTGSTNISDLENGEHTLRIVDGLGCLNDINFEIMVSNTETIEEEQILIYPNPVSDYIHLGISSDKSISIYNTQGVFFMTDESKDKIDVSAWPKGIYFIKVSNRDQAEAYRFLKI</sequence>
<feature type="domain" description="HYR" evidence="2">
    <location>
        <begin position="240"/>
        <end position="340"/>
    </location>
</feature>
<organism evidence="3 4">
    <name type="scientific">Portibacter lacus</name>
    <dbReference type="NCBI Taxonomy" id="1099794"/>
    <lineage>
        <taxon>Bacteria</taxon>
        <taxon>Pseudomonadati</taxon>
        <taxon>Bacteroidota</taxon>
        <taxon>Saprospiria</taxon>
        <taxon>Saprospirales</taxon>
        <taxon>Haliscomenobacteraceae</taxon>
        <taxon>Portibacter</taxon>
    </lineage>
</organism>
<dbReference type="InterPro" id="IPR003410">
    <property type="entry name" value="HYR_dom"/>
</dbReference>
<dbReference type="InterPro" id="IPR026444">
    <property type="entry name" value="Secre_tail"/>
</dbReference>